<dbReference type="EMBL" id="HG994366">
    <property type="protein sequence ID" value="CAF1887187.1"/>
    <property type="molecule type" value="Genomic_DNA"/>
</dbReference>
<gene>
    <name evidence="2" type="ORF">DARMORV10_C02P08710.1</name>
</gene>
<accession>A0A816K313</accession>
<feature type="compositionally biased region" description="Low complexity" evidence="1">
    <location>
        <begin position="41"/>
        <end position="60"/>
    </location>
</feature>
<protein>
    <submittedName>
        <fullName evidence="2">(rape) hypothetical protein</fullName>
    </submittedName>
</protein>
<organism evidence="2">
    <name type="scientific">Brassica napus</name>
    <name type="common">Rape</name>
    <dbReference type="NCBI Taxonomy" id="3708"/>
    <lineage>
        <taxon>Eukaryota</taxon>
        <taxon>Viridiplantae</taxon>
        <taxon>Streptophyta</taxon>
        <taxon>Embryophyta</taxon>
        <taxon>Tracheophyta</taxon>
        <taxon>Spermatophyta</taxon>
        <taxon>Magnoliopsida</taxon>
        <taxon>eudicotyledons</taxon>
        <taxon>Gunneridae</taxon>
        <taxon>Pentapetalae</taxon>
        <taxon>rosids</taxon>
        <taxon>malvids</taxon>
        <taxon>Brassicales</taxon>
        <taxon>Brassicaceae</taxon>
        <taxon>Brassiceae</taxon>
        <taxon>Brassica</taxon>
    </lineage>
</organism>
<reference evidence="2" key="1">
    <citation type="submission" date="2021-01" db="EMBL/GenBank/DDBJ databases">
        <authorList>
            <consortium name="Genoscope - CEA"/>
            <person name="William W."/>
        </authorList>
    </citation>
    <scope>NUCLEOTIDE SEQUENCE</scope>
</reference>
<name>A0A816K313_BRANA</name>
<feature type="region of interest" description="Disordered" evidence="1">
    <location>
        <begin position="31"/>
        <end position="60"/>
    </location>
</feature>
<evidence type="ECO:0000256" key="1">
    <source>
        <dbReference type="SAM" id="MobiDB-lite"/>
    </source>
</evidence>
<dbReference type="AlphaFoldDB" id="A0A816K313"/>
<evidence type="ECO:0000313" key="2">
    <source>
        <dbReference type="EMBL" id="CAF1887187.1"/>
    </source>
</evidence>
<sequence>MGGGDGGDDSVVHFVFVHGASHGACVGISSPLFLPPPDSKPPLSTSPELASTSPTLTPST</sequence>
<proteinExistence type="predicted"/>
<dbReference type="Proteomes" id="UP001295469">
    <property type="component" value="Chromosome C02"/>
</dbReference>